<comment type="pathway">
    <text evidence="4">Amino-acid biosynthesis; L-methionine biosynthesis via salvage pathway; L-methionine from S-methyl-5-thio-alpha-D-ribose 1-phosphate: step 3/6.</text>
</comment>
<dbReference type="SUPFAM" id="SSF56784">
    <property type="entry name" value="HAD-like"/>
    <property type="match status" value="1"/>
</dbReference>
<proteinExistence type="inferred from homology"/>
<dbReference type="GO" id="GO:0019509">
    <property type="term" value="P:L-methionine salvage from methylthioadenosine"/>
    <property type="evidence" value="ECO:0007669"/>
    <property type="project" value="UniProtKB-UniRule"/>
</dbReference>
<comment type="subunit">
    <text evidence="4">Monomer.</text>
</comment>
<dbReference type="SFLD" id="SFLDS00003">
    <property type="entry name" value="Haloacid_Dehalogenase"/>
    <property type="match status" value="1"/>
</dbReference>
<dbReference type="SFLD" id="SFLDG01129">
    <property type="entry name" value="C1.5:_HAD__Beta-PGM__Phosphata"/>
    <property type="match status" value="1"/>
</dbReference>
<dbReference type="PANTHER" id="PTHR20371">
    <property type="entry name" value="ENOLASE-PHOSPHATASE E1"/>
    <property type="match status" value="1"/>
</dbReference>
<dbReference type="NCBIfam" id="TIGR01549">
    <property type="entry name" value="HAD-SF-IA-v1"/>
    <property type="match status" value="1"/>
</dbReference>
<evidence type="ECO:0000256" key="2">
    <source>
        <dbReference type="ARBA" id="ARBA00022801"/>
    </source>
</evidence>
<dbReference type="EC" id="3.1.3.77" evidence="4"/>
<evidence type="ECO:0000256" key="3">
    <source>
        <dbReference type="ARBA" id="ARBA00023167"/>
    </source>
</evidence>
<keyword evidence="1 4" id="KW-0028">Amino-acid biosynthesis</keyword>
<dbReference type="Proteomes" id="UP000032668">
    <property type="component" value="Unassembled WGS sequence"/>
</dbReference>
<organism evidence="5 6">
    <name type="scientific">Acidocella aminolytica 101 = DSM 11237</name>
    <dbReference type="NCBI Taxonomy" id="1120923"/>
    <lineage>
        <taxon>Bacteria</taxon>
        <taxon>Pseudomonadati</taxon>
        <taxon>Pseudomonadota</taxon>
        <taxon>Alphaproteobacteria</taxon>
        <taxon>Acetobacterales</taxon>
        <taxon>Acidocellaceae</taxon>
        <taxon>Acidocella</taxon>
    </lineage>
</organism>
<dbReference type="GO" id="GO:0043715">
    <property type="term" value="F:2,3-diketo-5-methylthiopentyl-1-phosphate enolase activity"/>
    <property type="evidence" value="ECO:0007669"/>
    <property type="project" value="UniProtKB-UniRule"/>
</dbReference>
<dbReference type="STRING" id="1120923.SAMN02746095_00298"/>
<dbReference type="AlphaFoldDB" id="A0A0D6PDM8"/>
<name>A0A0D6PDM8_9PROT</name>
<comment type="cofactor">
    <cofactor evidence="4">
        <name>Mg(2+)</name>
        <dbReference type="ChEBI" id="CHEBI:18420"/>
    </cofactor>
    <text evidence="4">Binds 1 Mg(2+) ion per subunit.</text>
</comment>
<accession>A0A0D6PDM8</accession>
<dbReference type="Gene3D" id="1.10.720.60">
    <property type="match status" value="1"/>
</dbReference>
<dbReference type="OrthoDB" id="9797416at2"/>
<dbReference type="SFLD" id="SFLDG01133">
    <property type="entry name" value="C1.5.4:_Enolase-phosphatase_Li"/>
    <property type="match status" value="1"/>
</dbReference>
<evidence type="ECO:0000313" key="5">
    <source>
        <dbReference type="EMBL" id="GAN79303.1"/>
    </source>
</evidence>
<reference evidence="5 6" key="1">
    <citation type="submission" date="2012-11" db="EMBL/GenBank/DDBJ databases">
        <title>Whole genome sequence of Acidocella aminolytica 101 = DSM 11237.</title>
        <authorList>
            <person name="Azuma Y."/>
            <person name="Higashiura N."/>
            <person name="Hirakawa H."/>
            <person name="Matsushita K."/>
        </authorList>
    </citation>
    <scope>NUCLEOTIDE SEQUENCE [LARGE SCALE GENOMIC DNA]</scope>
    <source>
        <strain evidence="6">101 / DSM 11237</strain>
    </source>
</reference>
<dbReference type="NCBIfam" id="TIGR01691">
    <property type="entry name" value="enolase-ppase"/>
    <property type="match status" value="1"/>
</dbReference>
<dbReference type="UniPathway" id="UPA00904">
    <property type="reaction ID" value="UER00876"/>
</dbReference>
<comment type="pathway">
    <text evidence="4">Amino-acid biosynthesis; L-methionine biosynthesis via salvage pathway; L-methionine from S-methyl-5-thio-alpha-D-ribose 1-phosphate: step 4/6.</text>
</comment>
<comment type="similarity">
    <text evidence="4">Belongs to the HAD-like hydrolase superfamily. MasA/MtnC family.</text>
</comment>
<comment type="caution">
    <text evidence="5">The sequence shown here is derived from an EMBL/GenBank/DDBJ whole genome shotgun (WGS) entry which is preliminary data.</text>
</comment>
<sequence>MIHSIITDIEGTTTPISFVHRVLFPYARERLAGFLAQSPDHPALADVPAPKLETLLGWIDRDEKITSLKTIQGEIWKQGYESGELQGEIYPDVPPTLRRWARAGIRLFVYSSGSVPAQKLLFGHTPEGDLTPLFQAYFDTRVGQKRDSSSYAAIARAIGGTPKETLFLSDVEAELDAAASAGLATCQLVRPQDAPVPSKQHKTASDFDGVAKAFGLPGA</sequence>
<dbReference type="PRINTS" id="PR00413">
    <property type="entry name" value="HADHALOGNASE"/>
</dbReference>
<dbReference type="GO" id="GO:0043716">
    <property type="term" value="F:2-hydroxy-3-keto-5-methylthiopentenyl-1-phosphate phosphatase activity"/>
    <property type="evidence" value="ECO:0007669"/>
    <property type="project" value="UniProtKB-UniRule"/>
</dbReference>
<dbReference type="InterPro" id="IPR023943">
    <property type="entry name" value="Enolase-ppase_E1"/>
</dbReference>
<keyword evidence="4" id="KW-0479">Metal-binding</keyword>
<dbReference type="InterPro" id="IPR006439">
    <property type="entry name" value="HAD-SF_hydro_IA"/>
</dbReference>
<dbReference type="InterPro" id="IPR023214">
    <property type="entry name" value="HAD_sf"/>
</dbReference>
<evidence type="ECO:0000256" key="1">
    <source>
        <dbReference type="ARBA" id="ARBA00022605"/>
    </source>
</evidence>
<comment type="catalytic activity">
    <reaction evidence="4">
        <text>5-methylsulfanyl-2,3-dioxopentyl phosphate + H2O = 1,2-dihydroxy-5-(methylsulfanyl)pent-1-en-3-one + phosphate</text>
        <dbReference type="Rhea" id="RHEA:21700"/>
        <dbReference type="ChEBI" id="CHEBI:15377"/>
        <dbReference type="ChEBI" id="CHEBI:43474"/>
        <dbReference type="ChEBI" id="CHEBI:49252"/>
        <dbReference type="ChEBI" id="CHEBI:58828"/>
        <dbReference type="EC" id="3.1.3.77"/>
    </reaction>
</comment>
<dbReference type="RefSeq" id="WP_048877759.1">
    <property type="nucleotide sequence ID" value="NZ_BANC01000020.1"/>
</dbReference>
<dbReference type="Gene3D" id="3.40.50.1000">
    <property type="entry name" value="HAD superfamily/HAD-like"/>
    <property type="match status" value="1"/>
</dbReference>
<evidence type="ECO:0000313" key="6">
    <source>
        <dbReference type="Proteomes" id="UP000032668"/>
    </source>
</evidence>
<dbReference type="EMBL" id="BANC01000020">
    <property type="protein sequence ID" value="GAN79303.1"/>
    <property type="molecule type" value="Genomic_DNA"/>
</dbReference>
<dbReference type="InterPro" id="IPR036412">
    <property type="entry name" value="HAD-like_sf"/>
</dbReference>
<keyword evidence="6" id="KW-1185">Reference proteome</keyword>
<dbReference type="GO" id="GO:0043874">
    <property type="term" value="F:acireductone synthase activity"/>
    <property type="evidence" value="ECO:0007669"/>
    <property type="project" value="UniProtKB-EC"/>
</dbReference>
<dbReference type="PANTHER" id="PTHR20371:SF1">
    <property type="entry name" value="ENOLASE-PHOSPHATASE E1"/>
    <property type="match status" value="1"/>
</dbReference>
<dbReference type="SFLD" id="SFLDF00044">
    <property type="entry name" value="enolase-phosphatase"/>
    <property type="match status" value="1"/>
</dbReference>
<keyword evidence="4" id="KW-0460">Magnesium</keyword>
<dbReference type="GO" id="GO:0000287">
    <property type="term" value="F:magnesium ion binding"/>
    <property type="evidence" value="ECO:0007669"/>
    <property type="project" value="UniProtKB-UniRule"/>
</dbReference>
<evidence type="ECO:0000256" key="4">
    <source>
        <dbReference type="HAMAP-Rule" id="MF_01681"/>
    </source>
</evidence>
<keyword evidence="2 4" id="KW-0378">Hydrolase</keyword>
<comment type="function">
    <text evidence="4">Bifunctional enzyme that catalyzes the enolization of 2,3-diketo-5-methylthiopentyl-1-phosphate (DK-MTP-1-P) into the intermediate 2-hydroxy-3-keto-5-methylthiopentenyl-1-phosphate (HK-MTPenyl-1-P), which is then dephosphorylated to form the acireductone 1,2-dihydroxy-3-keto-5-methylthiopentene (DHK-MTPene).</text>
</comment>
<protein>
    <recommendedName>
        <fullName evidence="4">Enolase-phosphatase E1</fullName>
        <ecNumber evidence="4">3.1.3.77</ecNumber>
    </recommendedName>
    <alternativeName>
        <fullName evidence="4">2,3-diketo-5-methylthio-1-phosphopentane phosphatase</fullName>
    </alternativeName>
</protein>
<dbReference type="Pfam" id="PF00702">
    <property type="entry name" value="Hydrolase"/>
    <property type="match status" value="1"/>
</dbReference>
<dbReference type="HAMAP" id="MF_01681">
    <property type="entry name" value="Salvage_MtnC"/>
    <property type="match status" value="1"/>
</dbReference>
<keyword evidence="3 4" id="KW-0486">Methionine biosynthesis</keyword>
<gene>
    <name evidence="4" type="primary">mtnC</name>
    <name evidence="5" type="ORF">Aam_020_067</name>
</gene>
<dbReference type="CDD" id="cd01629">
    <property type="entry name" value="HAD_EP"/>
    <property type="match status" value="1"/>
</dbReference>